<gene>
    <name evidence="2" type="ORF">Fcan01_18943</name>
</gene>
<proteinExistence type="predicted"/>
<dbReference type="CDD" id="cd09917">
    <property type="entry name" value="F-box_SF"/>
    <property type="match status" value="1"/>
</dbReference>
<protein>
    <submittedName>
        <fullName evidence="2">Uncharacterized protein</fullName>
    </submittedName>
</protein>
<dbReference type="AlphaFoldDB" id="A0A226DMH2"/>
<dbReference type="SUPFAM" id="SSF81383">
    <property type="entry name" value="F-box domain"/>
    <property type="match status" value="1"/>
</dbReference>
<keyword evidence="3" id="KW-1185">Reference proteome</keyword>
<organism evidence="2 3">
    <name type="scientific">Folsomia candida</name>
    <name type="common">Springtail</name>
    <dbReference type="NCBI Taxonomy" id="158441"/>
    <lineage>
        <taxon>Eukaryota</taxon>
        <taxon>Metazoa</taxon>
        <taxon>Ecdysozoa</taxon>
        <taxon>Arthropoda</taxon>
        <taxon>Hexapoda</taxon>
        <taxon>Collembola</taxon>
        <taxon>Entomobryomorpha</taxon>
        <taxon>Isotomoidea</taxon>
        <taxon>Isotomidae</taxon>
        <taxon>Proisotominae</taxon>
        <taxon>Folsomia</taxon>
    </lineage>
</organism>
<dbReference type="InterPro" id="IPR036047">
    <property type="entry name" value="F-box-like_dom_sf"/>
</dbReference>
<dbReference type="Proteomes" id="UP000198287">
    <property type="component" value="Unassembled WGS sequence"/>
</dbReference>
<evidence type="ECO:0000256" key="1">
    <source>
        <dbReference type="SAM" id="MobiDB-lite"/>
    </source>
</evidence>
<evidence type="ECO:0000313" key="2">
    <source>
        <dbReference type="EMBL" id="OXA45857.1"/>
    </source>
</evidence>
<feature type="compositionally biased region" description="Basic residues" evidence="1">
    <location>
        <begin position="402"/>
        <end position="411"/>
    </location>
</feature>
<sequence>MPQKRKFIKKPNPHGLQNLPTLNADVISSICSWLGLRDVKNCRLVCHDWNIAAKPILKKKSVINLTCNFWESDFARNDKFQSDMASFGRLHHVHLEMGNHSMVNYRWLRDPDYVSDAKFFTNYLFPRKLGITAKITSVKMSQFLEIVLLSCSNLVQVELGLHIEEDMIKKKGDDLQGFRTGFCEGKVKVPQFLAAFPNIEELRVDADMLPVLFVKGGSSPRFLSKLWVMRGMSGSMCAALLNLTQPLNYLHIEEAFDPDSQDWKNGHDTDVSSSLYAVLSRNRHTLEYLDLGLAQLREGSEPWKFPSFPNLKRLNILKGFDSHDDHGVLFDSEILDYSETFPKLEELQFTPERDEGKIDARFARILNLFPNADNLFMQELRSYLVKKGHIQKQKSKNNQNRKFGKRKTRSMTKKEMGFW</sequence>
<evidence type="ECO:0000313" key="3">
    <source>
        <dbReference type="Proteomes" id="UP000198287"/>
    </source>
</evidence>
<dbReference type="EMBL" id="LNIX01000016">
    <property type="protein sequence ID" value="OXA45857.1"/>
    <property type="molecule type" value="Genomic_DNA"/>
</dbReference>
<comment type="caution">
    <text evidence="2">The sequence shown here is derived from an EMBL/GenBank/DDBJ whole genome shotgun (WGS) entry which is preliminary data.</text>
</comment>
<reference evidence="2 3" key="1">
    <citation type="submission" date="2015-12" db="EMBL/GenBank/DDBJ databases">
        <title>The genome of Folsomia candida.</title>
        <authorList>
            <person name="Faddeeva A."/>
            <person name="Derks M.F."/>
            <person name="Anvar Y."/>
            <person name="Smit S."/>
            <person name="Van Straalen N."/>
            <person name="Roelofs D."/>
        </authorList>
    </citation>
    <scope>NUCLEOTIDE SEQUENCE [LARGE SCALE GENOMIC DNA]</scope>
    <source>
        <strain evidence="2 3">VU population</strain>
        <tissue evidence="2">Whole body</tissue>
    </source>
</reference>
<feature type="region of interest" description="Disordered" evidence="1">
    <location>
        <begin position="388"/>
        <end position="419"/>
    </location>
</feature>
<name>A0A226DMH2_FOLCA</name>
<accession>A0A226DMH2</accession>